<dbReference type="Gene3D" id="4.10.240.10">
    <property type="entry name" value="Zn(2)-C6 fungal-type DNA-binding domain"/>
    <property type="match status" value="3"/>
</dbReference>
<organism evidence="10 11">
    <name type="scientific">Jaapia argillacea MUCL 33604</name>
    <dbReference type="NCBI Taxonomy" id="933084"/>
    <lineage>
        <taxon>Eukaryota</taxon>
        <taxon>Fungi</taxon>
        <taxon>Dikarya</taxon>
        <taxon>Basidiomycota</taxon>
        <taxon>Agaricomycotina</taxon>
        <taxon>Agaricomycetes</taxon>
        <taxon>Agaricomycetidae</taxon>
        <taxon>Jaapiales</taxon>
        <taxon>Jaapiaceae</taxon>
        <taxon>Jaapia</taxon>
    </lineage>
</organism>
<accession>A0A067QFY8</accession>
<dbReference type="OrthoDB" id="2123952at2759"/>
<dbReference type="SMART" id="SM00066">
    <property type="entry name" value="GAL4"/>
    <property type="match status" value="3"/>
</dbReference>
<evidence type="ECO:0000256" key="1">
    <source>
        <dbReference type="ARBA" id="ARBA00022723"/>
    </source>
</evidence>
<dbReference type="EMBL" id="KL197712">
    <property type="protein sequence ID" value="KDQ61521.1"/>
    <property type="molecule type" value="Genomic_DNA"/>
</dbReference>
<feature type="domain" description="Zn(2)-C6 fungal-type" evidence="9">
    <location>
        <begin position="82"/>
        <end position="111"/>
    </location>
</feature>
<evidence type="ECO:0000256" key="2">
    <source>
        <dbReference type="ARBA" id="ARBA00022833"/>
    </source>
</evidence>
<dbReference type="PROSITE" id="PS00463">
    <property type="entry name" value="ZN2_CY6_FUNGAL_1"/>
    <property type="match status" value="1"/>
</dbReference>
<dbReference type="SUPFAM" id="SSF57701">
    <property type="entry name" value="Zn2/Cys6 DNA-binding domain"/>
    <property type="match status" value="2"/>
</dbReference>
<dbReference type="PANTHER" id="PTHR47659:SF7">
    <property type="entry name" value="FUNGAL TRANSCRIPTIONAL REGULATORY PROTEIN, N-TERMINAL DOMAIN-CONTAINING PROTEIN"/>
    <property type="match status" value="1"/>
</dbReference>
<keyword evidence="5" id="KW-0804">Transcription</keyword>
<dbReference type="GO" id="GO:0003677">
    <property type="term" value="F:DNA binding"/>
    <property type="evidence" value="ECO:0007669"/>
    <property type="project" value="UniProtKB-KW"/>
</dbReference>
<dbReference type="CDD" id="cd00067">
    <property type="entry name" value="GAL4"/>
    <property type="match status" value="2"/>
</dbReference>
<protein>
    <recommendedName>
        <fullName evidence="7">Transcription activator of gluconeogenesis ERT1</fullName>
    </recommendedName>
</protein>
<keyword evidence="4" id="KW-0238">DNA-binding</keyword>
<feature type="domain" description="Zn(2)-C6 fungal-type" evidence="9">
    <location>
        <begin position="126"/>
        <end position="155"/>
    </location>
</feature>
<feature type="compositionally biased region" description="Pro residues" evidence="8">
    <location>
        <begin position="234"/>
        <end position="245"/>
    </location>
</feature>
<feature type="domain" description="Zn(2)-C6 fungal-type" evidence="9">
    <location>
        <begin position="42"/>
        <end position="71"/>
    </location>
</feature>
<keyword evidence="2" id="KW-0862">Zinc</keyword>
<evidence type="ECO:0000256" key="5">
    <source>
        <dbReference type="ARBA" id="ARBA00023163"/>
    </source>
</evidence>
<evidence type="ECO:0000256" key="8">
    <source>
        <dbReference type="SAM" id="MobiDB-lite"/>
    </source>
</evidence>
<keyword evidence="3" id="KW-0805">Transcription regulation</keyword>
<evidence type="ECO:0000313" key="11">
    <source>
        <dbReference type="Proteomes" id="UP000027265"/>
    </source>
</evidence>
<evidence type="ECO:0000256" key="6">
    <source>
        <dbReference type="ARBA" id="ARBA00023242"/>
    </source>
</evidence>
<sequence>MQLECVDEPTIASLARQGNDPGTMSSSGRNARTKTTDRAKLACMACRRDNKKCEDQRPCSRCVTRAEECVHVGRGPKLVKLRCAGCRRDNKRCEDARPCQHCIDKGEECVDTPRRGRGHGTRVKAACTNCRRDKIRCDGGRPCSACSRKALSCMDRACVACSQQGNASECTHRERQDDGLPDEASTSTLPEETSNDTPPSYPRPFSSASGHDPQPPSQVHQPQGSSSFGMANYPPLPHHQMPPPIGQYLSHGNRYSSLGNGASYMGVIDPSITYTPSQAISSERMTTDRSTLQGSGKPAPL</sequence>
<dbReference type="InterPro" id="IPR036864">
    <property type="entry name" value="Zn2-C6_fun-type_DNA-bd_sf"/>
</dbReference>
<evidence type="ECO:0000256" key="4">
    <source>
        <dbReference type="ARBA" id="ARBA00023125"/>
    </source>
</evidence>
<dbReference type="AlphaFoldDB" id="A0A067QFY8"/>
<feature type="region of interest" description="Disordered" evidence="8">
    <location>
        <begin position="170"/>
        <end position="245"/>
    </location>
</feature>
<dbReference type="Proteomes" id="UP000027265">
    <property type="component" value="Unassembled WGS sequence"/>
</dbReference>
<feature type="compositionally biased region" description="Polar residues" evidence="8">
    <location>
        <begin position="184"/>
        <end position="198"/>
    </location>
</feature>
<evidence type="ECO:0000313" key="10">
    <source>
        <dbReference type="EMBL" id="KDQ61521.1"/>
    </source>
</evidence>
<keyword evidence="6" id="KW-0539">Nucleus</keyword>
<evidence type="ECO:0000259" key="9">
    <source>
        <dbReference type="PROSITE" id="PS50048"/>
    </source>
</evidence>
<dbReference type="PROSITE" id="PS50048">
    <property type="entry name" value="ZN2_CY6_FUNGAL_2"/>
    <property type="match status" value="3"/>
</dbReference>
<dbReference type="GO" id="GO:0000981">
    <property type="term" value="F:DNA-binding transcription factor activity, RNA polymerase II-specific"/>
    <property type="evidence" value="ECO:0007669"/>
    <property type="project" value="InterPro"/>
</dbReference>
<dbReference type="InterPro" id="IPR001138">
    <property type="entry name" value="Zn2Cys6_DnaBD"/>
</dbReference>
<evidence type="ECO:0000256" key="3">
    <source>
        <dbReference type="ARBA" id="ARBA00023015"/>
    </source>
</evidence>
<feature type="region of interest" description="Disordered" evidence="8">
    <location>
        <begin position="279"/>
        <end position="301"/>
    </location>
</feature>
<keyword evidence="1" id="KW-0479">Metal-binding</keyword>
<dbReference type="PANTHER" id="PTHR47659">
    <property type="entry name" value="ZN(II)2CYS6 TRANSCRIPTION FACTOR (EUROFUNG)-RELATED"/>
    <property type="match status" value="1"/>
</dbReference>
<dbReference type="HOGENOM" id="CLU_061235_0_0_1"/>
<gene>
    <name evidence="10" type="ORF">JAAARDRAFT_512642</name>
</gene>
<keyword evidence="11" id="KW-1185">Reference proteome</keyword>
<evidence type="ECO:0000256" key="7">
    <source>
        <dbReference type="ARBA" id="ARBA00040903"/>
    </source>
</evidence>
<feature type="compositionally biased region" description="Polar residues" evidence="8">
    <location>
        <begin position="217"/>
        <end position="229"/>
    </location>
</feature>
<dbReference type="Pfam" id="PF00172">
    <property type="entry name" value="Zn_clus"/>
    <property type="match status" value="2"/>
</dbReference>
<dbReference type="STRING" id="933084.A0A067QFY8"/>
<feature type="compositionally biased region" description="Polar residues" evidence="8">
    <location>
        <begin position="279"/>
        <end position="294"/>
    </location>
</feature>
<dbReference type="GO" id="GO:0008270">
    <property type="term" value="F:zinc ion binding"/>
    <property type="evidence" value="ECO:0007669"/>
    <property type="project" value="InterPro"/>
</dbReference>
<dbReference type="InterPro" id="IPR050335">
    <property type="entry name" value="ERT1_acuK_gluconeogen_tf"/>
</dbReference>
<name>A0A067QFY8_9AGAM</name>
<proteinExistence type="predicted"/>
<reference evidence="11" key="1">
    <citation type="journal article" date="2014" name="Proc. Natl. Acad. Sci. U.S.A.">
        <title>Extensive sampling of basidiomycete genomes demonstrates inadequacy of the white-rot/brown-rot paradigm for wood decay fungi.</title>
        <authorList>
            <person name="Riley R."/>
            <person name="Salamov A.A."/>
            <person name="Brown D.W."/>
            <person name="Nagy L.G."/>
            <person name="Floudas D."/>
            <person name="Held B.W."/>
            <person name="Levasseur A."/>
            <person name="Lombard V."/>
            <person name="Morin E."/>
            <person name="Otillar R."/>
            <person name="Lindquist E.A."/>
            <person name="Sun H."/>
            <person name="LaButti K.M."/>
            <person name="Schmutz J."/>
            <person name="Jabbour D."/>
            <person name="Luo H."/>
            <person name="Baker S.E."/>
            <person name="Pisabarro A.G."/>
            <person name="Walton J.D."/>
            <person name="Blanchette R.A."/>
            <person name="Henrissat B."/>
            <person name="Martin F."/>
            <person name="Cullen D."/>
            <person name="Hibbett D.S."/>
            <person name="Grigoriev I.V."/>
        </authorList>
    </citation>
    <scope>NUCLEOTIDE SEQUENCE [LARGE SCALE GENOMIC DNA]</scope>
    <source>
        <strain evidence="11">MUCL 33604</strain>
    </source>
</reference>
<dbReference type="InParanoid" id="A0A067QFY8"/>